<evidence type="ECO:0000256" key="7">
    <source>
        <dbReference type="SAM" id="Phobius"/>
    </source>
</evidence>
<feature type="compositionally biased region" description="Low complexity" evidence="6">
    <location>
        <begin position="343"/>
        <end position="374"/>
    </location>
</feature>
<proteinExistence type="predicted"/>
<reference evidence="9" key="1">
    <citation type="submission" date="2019-08" db="EMBL/GenBank/DDBJ databases">
        <title>The improved chromosome-level genome for the pearl oyster Pinctada fucata martensii using PacBio sequencing and Hi-C.</title>
        <authorList>
            <person name="Zheng Z."/>
        </authorList>
    </citation>
    <scope>NUCLEOTIDE SEQUENCE</scope>
    <source>
        <strain evidence="9">ZZ-2019</strain>
        <tissue evidence="9">Adductor muscle</tissue>
    </source>
</reference>
<evidence type="ECO:0000313" key="9">
    <source>
        <dbReference type="EMBL" id="KAK3085278.1"/>
    </source>
</evidence>
<name>A0AA88XM00_PINIB</name>
<feature type="region of interest" description="Disordered" evidence="6">
    <location>
        <begin position="343"/>
        <end position="398"/>
    </location>
</feature>
<dbReference type="CDD" id="cd01790">
    <property type="entry name" value="Ubl_HERP"/>
    <property type="match status" value="1"/>
</dbReference>
<comment type="caution">
    <text evidence="9">The sequence shown here is derived from an EMBL/GenBank/DDBJ whole genome shotgun (WGS) entry which is preliminary data.</text>
</comment>
<evidence type="ECO:0000256" key="4">
    <source>
        <dbReference type="ARBA" id="ARBA00023136"/>
    </source>
</evidence>
<dbReference type="EMBL" id="VSWD01000012">
    <property type="protein sequence ID" value="KAK3085278.1"/>
    <property type="molecule type" value="Genomic_DNA"/>
</dbReference>
<evidence type="ECO:0000256" key="2">
    <source>
        <dbReference type="ARBA" id="ARBA00022692"/>
    </source>
</evidence>
<feature type="compositionally biased region" description="Low complexity" evidence="6">
    <location>
        <begin position="136"/>
        <end position="149"/>
    </location>
</feature>
<organism evidence="9 10">
    <name type="scientific">Pinctada imbricata</name>
    <name type="common">Atlantic pearl-oyster</name>
    <name type="synonym">Pinctada martensii</name>
    <dbReference type="NCBI Taxonomy" id="66713"/>
    <lineage>
        <taxon>Eukaryota</taxon>
        <taxon>Metazoa</taxon>
        <taxon>Spiralia</taxon>
        <taxon>Lophotrochozoa</taxon>
        <taxon>Mollusca</taxon>
        <taxon>Bivalvia</taxon>
        <taxon>Autobranchia</taxon>
        <taxon>Pteriomorphia</taxon>
        <taxon>Pterioida</taxon>
        <taxon>Pterioidea</taxon>
        <taxon>Pteriidae</taxon>
        <taxon>Pinctada</taxon>
    </lineage>
</organism>
<keyword evidence="4 7" id="KW-0472">Membrane</keyword>
<dbReference type="Proteomes" id="UP001186944">
    <property type="component" value="Unassembled WGS sequence"/>
</dbReference>
<evidence type="ECO:0000313" key="10">
    <source>
        <dbReference type="Proteomes" id="UP001186944"/>
    </source>
</evidence>
<keyword evidence="5" id="KW-0834">Unfolded protein response</keyword>
<keyword evidence="2 7" id="KW-0812">Transmembrane</keyword>
<dbReference type="InterPro" id="IPR039751">
    <property type="entry name" value="HERPUD1/2"/>
</dbReference>
<dbReference type="FunFam" id="3.10.20.90:FF:000046">
    <property type="entry name" value="Homocysteine-responsive endoplasmic reticulum-resident ubiquitin-like domain member 2 protein"/>
    <property type="match status" value="1"/>
</dbReference>
<dbReference type="InterPro" id="IPR000626">
    <property type="entry name" value="Ubiquitin-like_dom"/>
</dbReference>
<evidence type="ECO:0000259" key="8">
    <source>
        <dbReference type="PROSITE" id="PS50053"/>
    </source>
</evidence>
<keyword evidence="10" id="KW-1185">Reference proteome</keyword>
<feature type="transmembrane region" description="Helical" evidence="7">
    <location>
        <begin position="303"/>
        <end position="323"/>
    </location>
</feature>
<dbReference type="Gene3D" id="3.10.20.90">
    <property type="entry name" value="Phosphatidylinositol 3-kinase Catalytic Subunit, Chain A, domain 1"/>
    <property type="match status" value="1"/>
</dbReference>
<dbReference type="InterPro" id="IPR029071">
    <property type="entry name" value="Ubiquitin-like_domsf"/>
</dbReference>
<dbReference type="Pfam" id="PF00240">
    <property type="entry name" value="ubiquitin"/>
    <property type="match status" value="1"/>
</dbReference>
<dbReference type="GO" id="GO:0016020">
    <property type="term" value="C:membrane"/>
    <property type="evidence" value="ECO:0007669"/>
    <property type="project" value="UniProtKB-SubCell"/>
</dbReference>
<dbReference type="PANTHER" id="PTHR12943:SF27">
    <property type="entry name" value="HOMOCYSTEINE-INDUCED ENDOPLASMIC RETICULUM PROTEIN, ISOFORM A"/>
    <property type="match status" value="1"/>
</dbReference>
<dbReference type="AlphaFoldDB" id="A0AA88XM00"/>
<accession>A0AA88XM00</accession>
<dbReference type="SMART" id="SM00213">
    <property type="entry name" value="UBQ"/>
    <property type="match status" value="1"/>
</dbReference>
<evidence type="ECO:0000256" key="5">
    <source>
        <dbReference type="ARBA" id="ARBA00023230"/>
    </source>
</evidence>
<dbReference type="SUPFAM" id="SSF54236">
    <property type="entry name" value="Ubiquitin-like"/>
    <property type="match status" value="1"/>
</dbReference>
<feature type="region of interest" description="Disordered" evidence="6">
    <location>
        <begin position="133"/>
        <end position="153"/>
    </location>
</feature>
<evidence type="ECO:0000256" key="1">
    <source>
        <dbReference type="ARBA" id="ARBA00004370"/>
    </source>
</evidence>
<keyword evidence="3 7" id="KW-1133">Transmembrane helix</keyword>
<protein>
    <recommendedName>
        <fullName evidence="8">Ubiquitin-like domain-containing protein</fullName>
    </recommendedName>
</protein>
<evidence type="ECO:0000256" key="3">
    <source>
        <dbReference type="ARBA" id="ARBA00022989"/>
    </source>
</evidence>
<dbReference type="PROSITE" id="PS50053">
    <property type="entry name" value="UBIQUITIN_2"/>
    <property type="match status" value="1"/>
</dbReference>
<feature type="region of interest" description="Disordered" evidence="6">
    <location>
        <begin position="229"/>
        <end position="270"/>
    </location>
</feature>
<gene>
    <name evidence="9" type="ORF">FSP39_000958</name>
</gene>
<comment type="subcellular location">
    <subcellularLocation>
        <location evidence="1">Membrane</location>
    </subcellularLocation>
</comment>
<dbReference type="GO" id="GO:0030968">
    <property type="term" value="P:endoplasmic reticulum unfolded protein response"/>
    <property type="evidence" value="ECO:0007669"/>
    <property type="project" value="TreeGrafter"/>
</dbReference>
<evidence type="ECO:0000256" key="6">
    <source>
        <dbReference type="SAM" id="MobiDB-lite"/>
    </source>
</evidence>
<dbReference type="PANTHER" id="PTHR12943">
    <property type="entry name" value="HOMOCYSTEINE-RESPONSIVE ENDOPLASMIC RETICULUM-RESIDENT UNIQUITIN-LIKE DOMAIN HERPUD PROTEIN FAMILY MEMBER"/>
    <property type="match status" value="1"/>
</dbReference>
<sequence>MDSRIKLTIRAPNQRVDDQTVECMLGWTVKKLKQHLQIVYPNKPREAQQKLIYSGKLLSDEQTLKDIIRQGDDTLQHTVHLVCLPSFELPSESHRKVGLLSTPKLYKGYSITASRSVRKITVQEGKISVHVRDRQTSPVMSSSSVSSTSQTAEGLRHRGRTLPSSQADFVTTTVPTQSAVQTPPVMMPPGPDMALTPEQYMMMMQTYYYQMAAQYMQYYQTGVNVTPPATPAAEEQVQPPHNNAPNPAAPPNNNPVMNAQGGMVDDDDDDELGPRDWLDYVYTFSRFLVLVSIVYFYSNFTRFFAVCAFFFLVHLYQGGFFNLRRRQPQAQQQQDEGLIQENQHPNQQPQQQIQQHQQQNDIPNNQQQQNNHQNGNSQDKDDSNQEDTETAAIEEQAPPQPGVLAVTWCFISTFFTSLIPAPPPPVNAN</sequence>
<feature type="domain" description="Ubiquitin-like" evidence="8">
    <location>
        <begin position="5"/>
        <end position="66"/>
    </location>
</feature>